<dbReference type="CTD" id="7056"/>
<dbReference type="GO" id="GO:0030246">
    <property type="term" value="F:carbohydrate binding"/>
    <property type="evidence" value="ECO:0007669"/>
    <property type="project" value="UniProtKB-KW"/>
</dbReference>
<dbReference type="GO" id="GO:0005509">
    <property type="term" value="F:calcium ion binding"/>
    <property type="evidence" value="ECO:0007669"/>
    <property type="project" value="InterPro"/>
</dbReference>
<dbReference type="InterPro" id="IPR009030">
    <property type="entry name" value="Growth_fac_rcpt_cys_sf"/>
</dbReference>
<accession>A0A9Y3QZ20</accession>
<keyword evidence="8" id="KW-0677">Repeat</keyword>
<evidence type="ECO:0000256" key="2">
    <source>
        <dbReference type="ARBA" id="ARBA00019822"/>
    </source>
</evidence>
<evidence type="ECO:0000256" key="6">
    <source>
        <dbReference type="ARBA" id="ARBA00022729"/>
    </source>
</evidence>
<feature type="domain" description="C-type lectin" evidence="19">
    <location>
        <begin position="59"/>
        <end position="176"/>
    </location>
</feature>
<dbReference type="InterPro" id="IPR001304">
    <property type="entry name" value="C-type_lectin-like"/>
</dbReference>
<evidence type="ECO:0000256" key="14">
    <source>
        <dbReference type="ARBA" id="ARBA00046453"/>
    </source>
</evidence>
<dbReference type="SMART" id="SM00181">
    <property type="entry name" value="EGF"/>
    <property type="match status" value="6"/>
</dbReference>
<comment type="subcellular location">
    <subcellularLocation>
        <location evidence="1">Membrane</location>
        <topology evidence="1">Single-pass type I membrane protein</topology>
    </subcellularLocation>
</comment>
<dbReference type="SUPFAM" id="SSF57184">
    <property type="entry name" value="Growth factor receptor domain"/>
    <property type="match status" value="2"/>
</dbReference>
<evidence type="ECO:0000313" key="20">
    <source>
        <dbReference type="Proteomes" id="UP000695023"/>
    </source>
</evidence>
<keyword evidence="10 17" id="KW-1133">Transmembrane helix</keyword>
<evidence type="ECO:0000256" key="5">
    <source>
        <dbReference type="ARBA" id="ARBA00022692"/>
    </source>
</evidence>
<keyword evidence="4" id="KW-0597">Phosphoprotein</keyword>
<evidence type="ECO:0000256" key="10">
    <source>
        <dbReference type="ARBA" id="ARBA00022989"/>
    </source>
</evidence>
<dbReference type="SUPFAM" id="SSF57196">
    <property type="entry name" value="EGF/Laminin"/>
    <property type="match status" value="2"/>
</dbReference>
<dbReference type="Pfam" id="PF07645">
    <property type="entry name" value="EGF_CA"/>
    <property type="match status" value="3"/>
</dbReference>
<evidence type="ECO:0000259" key="19">
    <source>
        <dbReference type="PROSITE" id="PS50041"/>
    </source>
</evidence>
<dbReference type="InterPro" id="IPR001881">
    <property type="entry name" value="EGF-like_Ca-bd_dom"/>
</dbReference>
<evidence type="ECO:0000256" key="16">
    <source>
        <dbReference type="SAM" id="MobiDB-lite"/>
    </source>
</evidence>
<dbReference type="PROSITE" id="PS01187">
    <property type="entry name" value="EGF_CA"/>
    <property type="match status" value="2"/>
</dbReference>
<keyword evidence="12" id="KW-1015">Disulfide bond</keyword>
<evidence type="ECO:0000256" key="4">
    <source>
        <dbReference type="ARBA" id="ARBA00022553"/>
    </source>
</evidence>
<evidence type="ECO:0000256" key="1">
    <source>
        <dbReference type="ARBA" id="ARBA00004479"/>
    </source>
</evidence>
<dbReference type="InterPro" id="IPR049883">
    <property type="entry name" value="NOTCH1_EGF-like"/>
</dbReference>
<keyword evidence="5 17" id="KW-0812">Transmembrane</keyword>
<dbReference type="PANTHER" id="PTHR14789:SF9">
    <property type="entry name" value="THROMBOMODULIN"/>
    <property type="match status" value="1"/>
</dbReference>
<feature type="domain" description="EGF-like" evidence="18">
    <location>
        <begin position="327"/>
        <end position="365"/>
    </location>
</feature>
<dbReference type="InterPro" id="IPR051505">
    <property type="entry name" value="C-type_lectin_domain"/>
</dbReference>
<feature type="domain" description="EGF-like" evidence="18">
    <location>
        <begin position="368"/>
        <end position="399"/>
    </location>
</feature>
<dbReference type="Gene3D" id="2.10.25.10">
    <property type="entry name" value="Laminin"/>
    <property type="match status" value="6"/>
</dbReference>
<evidence type="ECO:0000259" key="18">
    <source>
        <dbReference type="PROSITE" id="PS50026"/>
    </source>
</evidence>
<dbReference type="InterPro" id="IPR016186">
    <property type="entry name" value="C-type_lectin-like/link_sf"/>
</dbReference>
<dbReference type="InterPro" id="IPR015149">
    <property type="entry name" value="Tme5_EGF-like"/>
</dbReference>
<evidence type="ECO:0000256" key="9">
    <source>
        <dbReference type="ARBA" id="ARBA00022974"/>
    </source>
</evidence>
<dbReference type="PIRSF" id="PIRSF001775">
    <property type="entry name" value="CD93/CD141"/>
    <property type="match status" value="1"/>
</dbReference>
<dbReference type="InterPro" id="IPR016187">
    <property type="entry name" value="CTDL_fold"/>
</dbReference>
<keyword evidence="6" id="KW-0732">Signal</keyword>
<keyword evidence="9" id="KW-0654">Proteoglycan</keyword>
<dbReference type="PANTHER" id="PTHR14789">
    <property type="entry name" value="CHONDROLECTIN VARIANT CHODLFDELTAE"/>
    <property type="match status" value="1"/>
</dbReference>
<comment type="function">
    <text evidence="13">Endothelial cell receptor that plays a critical role in regulating several physiological processes including hemostasis, coagulation, fibrinolysis, inflammation, and angiogenesis. Acts as a cofactor for thrombin activation of protein C/PROC on the surface of vascular endothelial cells leading to initiation of the activated protein C anticoagulant pathway. Also accelerates the activation of the plasma carboxypeptidase B2/CPB2, which catalyzes removal of C-terminal basic amino acids from its substrates including kinins or anaphylatoxins leading to fibrinolysis inhibition. Plays critical protective roles in changing the cleavage specificity of protease-activated receptor 1/PAR1, inhibiting endothelial cell permeability and inflammation. Suppresses inflammation distinctly from its anticoagulant cofactor activity by sequestering HMGB1 thereby preventing it from engaging cellular receptors such as RAGE and contributing to the inflammatory response.</text>
</comment>
<evidence type="ECO:0000256" key="17">
    <source>
        <dbReference type="SAM" id="Phobius"/>
    </source>
</evidence>
<keyword evidence="3 15" id="KW-0245">EGF-like domain</keyword>
<feature type="transmembrane region" description="Helical" evidence="17">
    <location>
        <begin position="520"/>
        <end position="540"/>
    </location>
</feature>
<dbReference type="InterPro" id="IPR018097">
    <property type="entry name" value="EGF_Ca-bd_CS"/>
</dbReference>
<evidence type="ECO:0000256" key="11">
    <source>
        <dbReference type="ARBA" id="ARBA00023136"/>
    </source>
</evidence>
<dbReference type="Proteomes" id="UP000695023">
    <property type="component" value="Unplaced"/>
</dbReference>
<dbReference type="AlphaFoldDB" id="A0A9Y3QZ20"/>
<dbReference type="PROSITE" id="PS00010">
    <property type="entry name" value="ASX_HYDROXYL"/>
    <property type="match status" value="3"/>
</dbReference>
<organism evidence="20 21">
    <name type="scientific">Pundamilia nyererei</name>
    <dbReference type="NCBI Taxonomy" id="303518"/>
    <lineage>
        <taxon>Eukaryota</taxon>
        <taxon>Metazoa</taxon>
        <taxon>Chordata</taxon>
        <taxon>Craniata</taxon>
        <taxon>Vertebrata</taxon>
        <taxon>Euteleostomi</taxon>
        <taxon>Actinopterygii</taxon>
        <taxon>Neopterygii</taxon>
        <taxon>Teleostei</taxon>
        <taxon>Neoteleostei</taxon>
        <taxon>Acanthomorphata</taxon>
        <taxon>Ovalentaria</taxon>
        <taxon>Cichlomorphae</taxon>
        <taxon>Cichliformes</taxon>
        <taxon>Cichlidae</taxon>
        <taxon>African cichlids</taxon>
        <taxon>Pseudocrenilabrinae</taxon>
        <taxon>Haplochromini</taxon>
        <taxon>Pundamilia</taxon>
    </lineage>
</organism>
<dbReference type="PROSITE" id="PS01186">
    <property type="entry name" value="EGF_2"/>
    <property type="match status" value="1"/>
</dbReference>
<evidence type="ECO:0000313" key="21">
    <source>
        <dbReference type="RefSeq" id="XP_005724834.1"/>
    </source>
</evidence>
<comment type="caution">
    <text evidence="15">Lacks conserved residue(s) required for the propagation of feature annotation.</text>
</comment>
<dbReference type="Gene3D" id="3.10.100.10">
    <property type="entry name" value="Mannose-Binding Protein A, subunit A"/>
    <property type="match status" value="1"/>
</dbReference>
<dbReference type="PROSITE" id="PS50041">
    <property type="entry name" value="C_TYPE_LECTIN_2"/>
    <property type="match status" value="1"/>
</dbReference>
<feature type="region of interest" description="Disordered" evidence="16">
    <location>
        <begin position="488"/>
        <end position="515"/>
    </location>
</feature>
<dbReference type="InterPro" id="IPR000152">
    <property type="entry name" value="EGF-type_Asp/Asn_hydroxyl_site"/>
</dbReference>
<dbReference type="SMART" id="SM00179">
    <property type="entry name" value="EGF_CA"/>
    <property type="match status" value="4"/>
</dbReference>
<gene>
    <name evidence="21" type="primary">thbd</name>
</gene>
<evidence type="ECO:0000256" key="12">
    <source>
        <dbReference type="ARBA" id="ARBA00023157"/>
    </source>
</evidence>
<proteinExistence type="predicted"/>
<dbReference type="Pfam" id="PF00059">
    <property type="entry name" value="Lectin_C"/>
    <property type="match status" value="1"/>
</dbReference>
<protein>
    <recommendedName>
        <fullName evidence="2">Thrombomodulin</fullName>
    </recommendedName>
</protein>
<reference evidence="21" key="1">
    <citation type="submission" date="2025-08" db="UniProtKB">
        <authorList>
            <consortium name="RefSeq"/>
        </authorList>
    </citation>
    <scope>IDENTIFICATION</scope>
</reference>
<evidence type="ECO:0000256" key="13">
    <source>
        <dbReference type="ARBA" id="ARBA00045242"/>
    </source>
</evidence>
<dbReference type="SMART" id="SM00034">
    <property type="entry name" value="CLECT"/>
    <property type="match status" value="1"/>
</dbReference>
<keyword evidence="11 17" id="KW-0472">Membrane</keyword>
<dbReference type="GO" id="GO:0004888">
    <property type="term" value="F:transmembrane signaling receptor activity"/>
    <property type="evidence" value="ECO:0007669"/>
    <property type="project" value="InterPro"/>
</dbReference>
<feature type="compositionally biased region" description="Polar residues" evidence="16">
    <location>
        <begin position="491"/>
        <end position="503"/>
    </location>
</feature>
<keyword evidence="7" id="KW-0430">Lectin</keyword>
<dbReference type="RefSeq" id="XP_005724834.1">
    <property type="nucleotide sequence ID" value="XM_005724777.2"/>
</dbReference>
<dbReference type="PROSITE" id="PS50026">
    <property type="entry name" value="EGF_3"/>
    <property type="match status" value="2"/>
</dbReference>
<dbReference type="SUPFAM" id="SSF56436">
    <property type="entry name" value="C-type lectin-like"/>
    <property type="match status" value="1"/>
</dbReference>
<evidence type="ECO:0000256" key="3">
    <source>
        <dbReference type="ARBA" id="ARBA00022536"/>
    </source>
</evidence>
<evidence type="ECO:0000256" key="8">
    <source>
        <dbReference type="ARBA" id="ARBA00022737"/>
    </source>
</evidence>
<dbReference type="InterPro" id="IPR000742">
    <property type="entry name" value="EGF"/>
</dbReference>
<name>A0A9Y3QZ20_9CICH</name>
<dbReference type="GO" id="GO:0016020">
    <property type="term" value="C:membrane"/>
    <property type="evidence" value="ECO:0007669"/>
    <property type="project" value="UniProtKB-SubCell"/>
</dbReference>
<keyword evidence="20" id="KW-1185">Reference proteome</keyword>
<sequence>MPAKGFFTQTGPYSDGTHINLKEDSRGSNMNPVLQLAVLLLLSLVNRVGSIAPSGGYCINNQCFAVFRDPNDFSRAQNECRDQEGQLMTVRSSVEHDVLSVLLGNFKGSFWIGLHRPLRCPDPVARLRGYEWVTKDDESDFSNWLPDFNMNCSSQRCVSVSPELDFRWSQKPCQDQAAGFLCEYTSVGMCQSQEESPGETVMYTTPYGFVVRDLLSAPPGSTALRMPSETKYLCYAEMWQPAPWNCEMDEGGCEYKCTESPNKTPSCYCPPGKTLNPANKVTCEQQLVVDPCLALSCEQICYMNGDSYACMCDRGFQLADDARSCVDFNDCNDPRQCPGENSVCVNKPGGFECICKAGYSTRNGQCVDVNECVSGPCEHECHNTHGSYKCSCYDGYRVDPKSANKCKLFCGKEECPAECDPNNNFQCYCPDGYVVEERVDSTVCIDMDECSDLYCEQKCQNTFGSYVCFCSLGYVLVDGYKCVESDDDSSEGTSAPDTPTTISVPYPDPTRQPSGGVPPGGLVGIIIFTAVFIVLVVFLADRAIRRRAKRTNSIALKAEEGEDHGFHQVKAES</sequence>
<comment type="subunit">
    <text evidence="14">Interacts with ITGAL, ITGAM and ITGB2. Interacts with thrombin/F2; this interaction switches the specificity of thrombin from a procoagulant to an anticoagulant and antifibrinolytic protease. Interacts with ANGP1 and ANGP2; these interactions significantly inhibit the generation of activated PC and TAFIa/CPB2 by the thrombin/thrombomodulin complex. Interacts with PF4; this interaction enhances generation of activated protein C. Interacts with HMGB1; this interaction inhibits HMGB1 inflammatory activity.</text>
</comment>
<dbReference type="CDD" id="cd00054">
    <property type="entry name" value="EGF_CA"/>
    <property type="match status" value="2"/>
</dbReference>
<dbReference type="Pfam" id="PF09064">
    <property type="entry name" value="EGF_Tme5"/>
    <property type="match status" value="1"/>
</dbReference>
<evidence type="ECO:0000256" key="15">
    <source>
        <dbReference type="PROSITE-ProRule" id="PRU00076"/>
    </source>
</evidence>
<keyword evidence="9" id="KW-0325">Glycoprotein</keyword>
<dbReference type="PRINTS" id="PR00907">
    <property type="entry name" value="THRMBOMODULN"/>
</dbReference>
<evidence type="ECO:0000256" key="7">
    <source>
        <dbReference type="ARBA" id="ARBA00022734"/>
    </source>
</evidence>